<keyword evidence="1" id="KW-0472">Membrane</keyword>
<keyword evidence="1" id="KW-1133">Transmembrane helix</keyword>
<accession>A0AAN7BSK5</accession>
<reference evidence="2" key="2">
    <citation type="submission" date="2023-05" db="EMBL/GenBank/DDBJ databases">
        <authorList>
            <consortium name="Lawrence Berkeley National Laboratory"/>
            <person name="Steindorff A."/>
            <person name="Hensen N."/>
            <person name="Bonometti L."/>
            <person name="Westerberg I."/>
            <person name="Brannstrom I.O."/>
            <person name="Guillou S."/>
            <person name="Cros-Aarteil S."/>
            <person name="Calhoun S."/>
            <person name="Haridas S."/>
            <person name="Kuo A."/>
            <person name="Mondo S."/>
            <person name="Pangilinan J."/>
            <person name="Riley R."/>
            <person name="Labutti K."/>
            <person name="Andreopoulos B."/>
            <person name="Lipzen A."/>
            <person name="Chen C."/>
            <person name="Yanf M."/>
            <person name="Daum C."/>
            <person name="Ng V."/>
            <person name="Clum A."/>
            <person name="Ohm R."/>
            <person name="Martin F."/>
            <person name="Silar P."/>
            <person name="Natvig D."/>
            <person name="Lalanne C."/>
            <person name="Gautier V."/>
            <person name="Ament-Velasquez S.L."/>
            <person name="Kruys A."/>
            <person name="Hutchinson M.I."/>
            <person name="Powell A.J."/>
            <person name="Barry K."/>
            <person name="Miller A.N."/>
            <person name="Grigoriev I.V."/>
            <person name="Debuchy R."/>
            <person name="Gladieux P."/>
            <person name="Thoren M.H."/>
            <person name="Johannesson H."/>
        </authorList>
    </citation>
    <scope>NUCLEOTIDE SEQUENCE</scope>
    <source>
        <strain evidence="2">CBS 990.96</strain>
    </source>
</reference>
<proteinExistence type="predicted"/>
<name>A0AAN7BSK5_9PEZI</name>
<sequence length="189" mass="20167">MSAQGLVKTGVPPQPLWLLYIKIAIIVLSLVTLGLGAWAVDMWGGYYWYGGSYSGTGGMVIFTSILSFIVYGVAIGLELAAPHFFFRIAAFIGYVLHIIFWLSAWAWSASAAAWSGGNYAAATGGSAGIGALIWVLSIVHLVFFVRACMADPNGNTASQAELGQVPKPVGQQQYPAQQAYPVQQPYATQ</sequence>
<organism evidence="2 3">
    <name type="scientific">Podospora fimiseda</name>
    <dbReference type="NCBI Taxonomy" id="252190"/>
    <lineage>
        <taxon>Eukaryota</taxon>
        <taxon>Fungi</taxon>
        <taxon>Dikarya</taxon>
        <taxon>Ascomycota</taxon>
        <taxon>Pezizomycotina</taxon>
        <taxon>Sordariomycetes</taxon>
        <taxon>Sordariomycetidae</taxon>
        <taxon>Sordariales</taxon>
        <taxon>Podosporaceae</taxon>
        <taxon>Podospora</taxon>
    </lineage>
</organism>
<feature type="transmembrane region" description="Helical" evidence="1">
    <location>
        <begin position="59"/>
        <end position="77"/>
    </location>
</feature>
<dbReference type="EMBL" id="MU865314">
    <property type="protein sequence ID" value="KAK4228834.1"/>
    <property type="molecule type" value="Genomic_DNA"/>
</dbReference>
<protein>
    <recommendedName>
        <fullName evidence="4">MARVEL domain-containing protein</fullName>
    </recommendedName>
</protein>
<reference evidence="2" key="1">
    <citation type="journal article" date="2023" name="Mol. Phylogenet. Evol.">
        <title>Genome-scale phylogeny and comparative genomics of the fungal order Sordariales.</title>
        <authorList>
            <person name="Hensen N."/>
            <person name="Bonometti L."/>
            <person name="Westerberg I."/>
            <person name="Brannstrom I.O."/>
            <person name="Guillou S."/>
            <person name="Cros-Aarteil S."/>
            <person name="Calhoun S."/>
            <person name="Haridas S."/>
            <person name="Kuo A."/>
            <person name="Mondo S."/>
            <person name="Pangilinan J."/>
            <person name="Riley R."/>
            <person name="LaButti K."/>
            <person name="Andreopoulos B."/>
            <person name="Lipzen A."/>
            <person name="Chen C."/>
            <person name="Yan M."/>
            <person name="Daum C."/>
            <person name="Ng V."/>
            <person name="Clum A."/>
            <person name="Steindorff A."/>
            <person name="Ohm R.A."/>
            <person name="Martin F."/>
            <person name="Silar P."/>
            <person name="Natvig D.O."/>
            <person name="Lalanne C."/>
            <person name="Gautier V."/>
            <person name="Ament-Velasquez S.L."/>
            <person name="Kruys A."/>
            <person name="Hutchinson M.I."/>
            <person name="Powell A.J."/>
            <person name="Barry K."/>
            <person name="Miller A.N."/>
            <person name="Grigoriev I.V."/>
            <person name="Debuchy R."/>
            <person name="Gladieux P."/>
            <person name="Hiltunen Thoren M."/>
            <person name="Johannesson H."/>
        </authorList>
    </citation>
    <scope>NUCLEOTIDE SEQUENCE</scope>
    <source>
        <strain evidence="2">CBS 990.96</strain>
    </source>
</reference>
<dbReference type="AlphaFoldDB" id="A0AAN7BSK5"/>
<gene>
    <name evidence="2" type="ORF">QBC38DRAFT_453832</name>
</gene>
<dbReference type="Proteomes" id="UP001301958">
    <property type="component" value="Unassembled WGS sequence"/>
</dbReference>
<evidence type="ECO:0000313" key="3">
    <source>
        <dbReference type="Proteomes" id="UP001301958"/>
    </source>
</evidence>
<feature type="transmembrane region" description="Helical" evidence="1">
    <location>
        <begin position="16"/>
        <end position="39"/>
    </location>
</feature>
<evidence type="ECO:0000256" key="1">
    <source>
        <dbReference type="SAM" id="Phobius"/>
    </source>
</evidence>
<feature type="transmembrane region" description="Helical" evidence="1">
    <location>
        <begin position="119"/>
        <end position="145"/>
    </location>
</feature>
<comment type="caution">
    <text evidence="2">The sequence shown here is derived from an EMBL/GenBank/DDBJ whole genome shotgun (WGS) entry which is preliminary data.</text>
</comment>
<keyword evidence="3" id="KW-1185">Reference proteome</keyword>
<feature type="transmembrane region" description="Helical" evidence="1">
    <location>
        <begin position="84"/>
        <end position="107"/>
    </location>
</feature>
<evidence type="ECO:0000313" key="2">
    <source>
        <dbReference type="EMBL" id="KAK4228834.1"/>
    </source>
</evidence>
<evidence type="ECO:0008006" key="4">
    <source>
        <dbReference type="Google" id="ProtNLM"/>
    </source>
</evidence>
<keyword evidence="1" id="KW-0812">Transmembrane</keyword>